<proteinExistence type="predicted"/>
<dbReference type="EMBL" id="GBEZ01024802">
    <property type="protein sequence ID" value="JAC62222.1"/>
    <property type="molecule type" value="Transcribed_RNA"/>
</dbReference>
<organism evidence="1">
    <name type="scientific">Tetraselmis sp. GSL018</name>
    <dbReference type="NCBI Taxonomy" id="582737"/>
    <lineage>
        <taxon>Eukaryota</taxon>
        <taxon>Viridiplantae</taxon>
        <taxon>Chlorophyta</taxon>
        <taxon>core chlorophytes</taxon>
        <taxon>Chlorodendrophyceae</taxon>
        <taxon>Chlorodendrales</taxon>
        <taxon>Chlorodendraceae</taxon>
        <taxon>Tetraselmis</taxon>
    </lineage>
</organism>
<reference evidence="1" key="1">
    <citation type="submission" date="2014-05" db="EMBL/GenBank/DDBJ databases">
        <title>The transcriptome of the halophilic microalga Tetraselmis sp. GSL018 isolated from the Great Salt Lake, Utah.</title>
        <authorList>
            <person name="Jinkerson R.E."/>
            <person name="D'Adamo S."/>
            <person name="Posewitz M.C."/>
        </authorList>
    </citation>
    <scope>NUCLEOTIDE SEQUENCE</scope>
    <source>
        <strain evidence="1">GSL018</strain>
    </source>
</reference>
<evidence type="ECO:0000313" key="1">
    <source>
        <dbReference type="EMBL" id="JAC62222.1"/>
    </source>
</evidence>
<dbReference type="AlphaFoldDB" id="A0A061QNL1"/>
<accession>A0A061QNL1</accession>
<gene>
    <name evidence="1" type="ORF">TSPGSL018_23940</name>
</gene>
<sequence>MESTATGRQAAEPTGNRHQIEAGVHLTTAQHRARKEPQISCAASGASETLCQAIRVLFGLFAGRKPGNIFQVQQQS</sequence>
<protein>
    <submittedName>
        <fullName evidence="1">Uncharacterized protein</fullName>
    </submittedName>
</protein>
<name>A0A061QNL1_9CHLO</name>